<gene>
    <name evidence="2" type="ORF">ACFOGP_11370</name>
</gene>
<feature type="signal peptide" evidence="1">
    <location>
        <begin position="1"/>
        <end position="17"/>
    </location>
</feature>
<protein>
    <submittedName>
        <fullName evidence="2">Uncharacterized protein</fullName>
    </submittedName>
</protein>
<keyword evidence="3" id="KW-1185">Reference proteome</keyword>
<reference evidence="3" key="1">
    <citation type="journal article" date="2019" name="Int. J. Syst. Evol. Microbiol.">
        <title>The Global Catalogue of Microorganisms (GCM) 10K type strain sequencing project: providing services to taxonomists for standard genome sequencing and annotation.</title>
        <authorList>
            <consortium name="The Broad Institute Genomics Platform"/>
            <consortium name="The Broad Institute Genome Sequencing Center for Infectious Disease"/>
            <person name="Wu L."/>
            <person name="Ma J."/>
        </authorList>
    </citation>
    <scope>NUCLEOTIDE SEQUENCE [LARGE SCALE GENOMIC DNA]</scope>
    <source>
        <strain evidence="3">KCTC 52366</strain>
    </source>
</reference>
<sequence>MRFVIIAMLLVATPSGAGQPYSQSLAQCAALMDLSNRRAPDRRSGGKGMRMTAARDAYYAAAVAQAAREGHGDGLKRVAALYADAAADWDGRGMLFVFSEEAQDWFRYCGKLAAHLGFQP</sequence>
<accession>A0ABV7GNY5</accession>
<dbReference type="RefSeq" id="WP_275633283.1">
    <property type="nucleotide sequence ID" value="NZ_JARGYD010000004.1"/>
</dbReference>
<evidence type="ECO:0000313" key="2">
    <source>
        <dbReference type="EMBL" id="MFC3143314.1"/>
    </source>
</evidence>
<proteinExistence type="predicted"/>
<dbReference type="EMBL" id="JBHRTB010000010">
    <property type="protein sequence ID" value="MFC3143314.1"/>
    <property type="molecule type" value="Genomic_DNA"/>
</dbReference>
<dbReference type="Proteomes" id="UP001595632">
    <property type="component" value="Unassembled WGS sequence"/>
</dbReference>
<comment type="caution">
    <text evidence="2">The sequence shown here is derived from an EMBL/GenBank/DDBJ whole genome shotgun (WGS) entry which is preliminary data.</text>
</comment>
<organism evidence="2 3">
    <name type="scientific">Psychromarinibacter halotolerans</name>
    <dbReference type="NCBI Taxonomy" id="1775175"/>
    <lineage>
        <taxon>Bacteria</taxon>
        <taxon>Pseudomonadati</taxon>
        <taxon>Pseudomonadota</taxon>
        <taxon>Alphaproteobacteria</taxon>
        <taxon>Rhodobacterales</taxon>
        <taxon>Paracoccaceae</taxon>
        <taxon>Psychromarinibacter</taxon>
    </lineage>
</organism>
<keyword evidence="1" id="KW-0732">Signal</keyword>
<evidence type="ECO:0000313" key="3">
    <source>
        <dbReference type="Proteomes" id="UP001595632"/>
    </source>
</evidence>
<name>A0ABV7GNY5_9RHOB</name>
<feature type="chain" id="PRO_5046988362" evidence="1">
    <location>
        <begin position="18"/>
        <end position="120"/>
    </location>
</feature>
<evidence type="ECO:0000256" key="1">
    <source>
        <dbReference type="SAM" id="SignalP"/>
    </source>
</evidence>